<reference evidence="4 5" key="1">
    <citation type="submission" date="2024-02" db="EMBL/GenBank/DDBJ databases">
        <title>Chromosome-scale genome assembly of the rough periwinkle Littorina saxatilis.</title>
        <authorList>
            <person name="De Jode A."/>
            <person name="Faria R."/>
            <person name="Formenti G."/>
            <person name="Sims Y."/>
            <person name="Smith T.P."/>
            <person name="Tracey A."/>
            <person name="Wood J.M.D."/>
            <person name="Zagrodzka Z.B."/>
            <person name="Johannesson K."/>
            <person name="Butlin R.K."/>
            <person name="Leder E.H."/>
        </authorList>
    </citation>
    <scope>NUCLEOTIDE SEQUENCE [LARGE SCALE GENOMIC DNA]</scope>
    <source>
        <strain evidence="4">Snail1</strain>
        <tissue evidence="4">Muscle</tissue>
    </source>
</reference>
<dbReference type="InterPro" id="IPR015655">
    <property type="entry name" value="PP2C"/>
</dbReference>
<proteinExistence type="inferred from homology"/>
<feature type="region of interest" description="Disordered" evidence="2">
    <location>
        <begin position="1"/>
        <end position="44"/>
    </location>
</feature>
<feature type="compositionally biased region" description="Basic and acidic residues" evidence="2">
    <location>
        <begin position="283"/>
        <end position="295"/>
    </location>
</feature>
<keyword evidence="5" id="KW-1185">Reference proteome</keyword>
<dbReference type="CDD" id="cd00143">
    <property type="entry name" value="PP2Cc"/>
    <property type="match status" value="1"/>
</dbReference>
<dbReference type="InterPro" id="IPR036457">
    <property type="entry name" value="PPM-type-like_dom_sf"/>
</dbReference>
<feature type="region of interest" description="Disordered" evidence="2">
    <location>
        <begin position="341"/>
        <end position="360"/>
    </location>
</feature>
<comment type="similarity">
    <text evidence="1">Belongs to the PP2C family.</text>
</comment>
<dbReference type="Proteomes" id="UP001374579">
    <property type="component" value="Unassembled WGS sequence"/>
</dbReference>
<dbReference type="PANTHER" id="PTHR13832">
    <property type="entry name" value="PROTEIN PHOSPHATASE 2C"/>
    <property type="match status" value="1"/>
</dbReference>
<dbReference type="PANTHER" id="PTHR13832:SF837">
    <property type="entry name" value="PROTEIN PHOSPHATASE 2C-LIKE DOMAIN-CONTAINING PROTEIN 1"/>
    <property type="match status" value="1"/>
</dbReference>
<feature type="region of interest" description="Disordered" evidence="2">
    <location>
        <begin position="663"/>
        <end position="685"/>
    </location>
</feature>
<feature type="compositionally biased region" description="Polar residues" evidence="2">
    <location>
        <begin position="588"/>
        <end position="601"/>
    </location>
</feature>
<dbReference type="Gene3D" id="3.60.40.10">
    <property type="entry name" value="PPM-type phosphatase domain"/>
    <property type="match status" value="1"/>
</dbReference>
<dbReference type="Pfam" id="PF00481">
    <property type="entry name" value="PP2C"/>
    <property type="match status" value="1"/>
</dbReference>
<organism evidence="4 5">
    <name type="scientific">Littorina saxatilis</name>
    <dbReference type="NCBI Taxonomy" id="31220"/>
    <lineage>
        <taxon>Eukaryota</taxon>
        <taxon>Metazoa</taxon>
        <taxon>Spiralia</taxon>
        <taxon>Lophotrochozoa</taxon>
        <taxon>Mollusca</taxon>
        <taxon>Gastropoda</taxon>
        <taxon>Caenogastropoda</taxon>
        <taxon>Littorinimorpha</taxon>
        <taxon>Littorinoidea</taxon>
        <taxon>Littorinidae</taxon>
        <taxon>Littorina</taxon>
    </lineage>
</organism>
<feature type="region of interest" description="Disordered" evidence="2">
    <location>
        <begin position="412"/>
        <end position="436"/>
    </location>
</feature>
<comment type="caution">
    <text evidence="4">The sequence shown here is derived from an EMBL/GenBank/DDBJ whole genome shotgun (WGS) entry which is preliminary data.</text>
</comment>
<feature type="compositionally biased region" description="Basic and acidic residues" evidence="2">
    <location>
        <begin position="423"/>
        <end position="436"/>
    </location>
</feature>
<dbReference type="PROSITE" id="PS51746">
    <property type="entry name" value="PPM_2"/>
    <property type="match status" value="1"/>
</dbReference>
<evidence type="ECO:0000259" key="3">
    <source>
        <dbReference type="PROSITE" id="PS51746"/>
    </source>
</evidence>
<dbReference type="InterPro" id="IPR001932">
    <property type="entry name" value="PPM-type_phosphatase-like_dom"/>
</dbReference>
<gene>
    <name evidence="4" type="ORF">V1264_010906</name>
</gene>
<name>A0AAN9BX46_9CAEN</name>
<evidence type="ECO:0000256" key="2">
    <source>
        <dbReference type="SAM" id="MobiDB-lite"/>
    </source>
</evidence>
<sequence length="725" mass="80215">MYTRRASEYSSHMSSYDERESPEKTTIVEEEELSVGDGQPQPATENFKAVDVHRSDTPETYLTDLGDKPDITLFCDQCKFFIDIRQLKHHRAYHNALLLLNFKGNSPPETSEQLLKKRHAVLKKMKKDATEENPLLPKQIQEVNDAYELLKSDVEDTFDACRQVKETVDTSCRGTALNCNPDCVYALGMCSSPNAKWKTEMEDTKIYQDCFGEDMKKCYMGLFDGYHGRFSAEVAASLLHKMLLHEMMKFDASLSLGPKPVYDADTDISHHRFVFGSAGKLDGQTEKKGKAESAKPGKAAGLDADHSGAPVSIQQDDDDLTRRIIELCEHKYRKLLEEMSSPPPAKLTRSMGFKTERSRHPEEDKIFQAFEKSYQLLDILLSYGKDEWSKVRWSGCSALSLVIESVAPTQDTMRTGNTTLRGSEGDNKKQGASKMPEKPETVGFIHLANAGDARALLIRGNRPYRLSKDHTPSNIKEHDRVIRQGGTFSTSEVDCRLNGVLSTTRGLGNHGDPALKSCVLVEPHSSSVPIDKFAQFIVMATRGVWEILSDQEVASLLMRMLPENQIPPPTQPSSSLALLLQQGASQTPTPAGSDKTSATRTTGDKGQRPSDDKRTSEKGADDAAVSEKTSSATKEEGRRINADMKTEVGSHFGDVDDQLLSHRGGHDTLTLPEHSRLQLGGQGSPEEYRRELAKAMAEYLVQAALLAGSRNNITVMVALLPGCGI</sequence>
<dbReference type="EMBL" id="JBAMIC010000002">
    <property type="protein sequence ID" value="KAK7111235.1"/>
    <property type="molecule type" value="Genomic_DNA"/>
</dbReference>
<dbReference type="SMART" id="SM00332">
    <property type="entry name" value="PP2Cc"/>
    <property type="match status" value="1"/>
</dbReference>
<feature type="compositionally biased region" description="Basic and acidic residues" evidence="2">
    <location>
        <begin position="602"/>
        <end position="621"/>
    </location>
</feature>
<protein>
    <recommendedName>
        <fullName evidence="3">PPM-type phosphatase domain-containing protein</fullName>
    </recommendedName>
</protein>
<feature type="region of interest" description="Disordered" evidence="2">
    <location>
        <begin position="581"/>
        <end position="641"/>
    </location>
</feature>
<evidence type="ECO:0000313" key="4">
    <source>
        <dbReference type="EMBL" id="KAK7111235.1"/>
    </source>
</evidence>
<feature type="compositionally biased region" description="Polar residues" evidence="2">
    <location>
        <begin position="412"/>
        <end position="421"/>
    </location>
</feature>
<feature type="compositionally biased region" description="Basic and acidic residues" evidence="2">
    <location>
        <begin position="15"/>
        <end position="27"/>
    </location>
</feature>
<dbReference type="GO" id="GO:0004722">
    <property type="term" value="F:protein serine/threonine phosphatase activity"/>
    <property type="evidence" value="ECO:0007669"/>
    <property type="project" value="InterPro"/>
</dbReference>
<feature type="domain" description="PPM-type phosphatase" evidence="3">
    <location>
        <begin position="186"/>
        <end position="720"/>
    </location>
</feature>
<feature type="region of interest" description="Disordered" evidence="2">
    <location>
        <begin position="281"/>
        <end position="313"/>
    </location>
</feature>
<dbReference type="SUPFAM" id="SSF81606">
    <property type="entry name" value="PP2C-like"/>
    <property type="match status" value="1"/>
</dbReference>
<evidence type="ECO:0000313" key="5">
    <source>
        <dbReference type="Proteomes" id="UP001374579"/>
    </source>
</evidence>
<dbReference type="AlphaFoldDB" id="A0AAN9BX46"/>
<evidence type="ECO:0000256" key="1">
    <source>
        <dbReference type="ARBA" id="ARBA00006702"/>
    </source>
</evidence>
<accession>A0AAN9BX46</accession>